<protein>
    <submittedName>
        <fullName evidence="2">Uncharacterized protein</fullName>
    </submittedName>
</protein>
<name>A0AAD7PG99_QUISA</name>
<feature type="signal peptide" evidence="1">
    <location>
        <begin position="1"/>
        <end position="17"/>
    </location>
</feature>
<accession>A0AAD7PG99</accession>
<proteinExistence type="predicted"/>
<reference evidence="2" key="1">
    <citation type="journal article" date="2023" name="Science">
        <title>Elucidation of the pathway for biosynthesis of saponin adjuvants from the soapbark tree.</title>
        <authorList>
            <person name="Reed J."/>
            <person name="Orme A."/>
            <person name="El-Demerdash A."/>
            <person name="Owen C."/>
            <person name="Martin L.B.B."/>
            <person name="Misra R.C."/>
            <person name="Kikuchi S."/>
            <person name="Rejzek M."/>
            <person name="Martin A.C."/>
            <person name="Harkess A."/>
            <person name="Leebens-Mack J."/>
            <person name="Louveau T."/>
            <person name="Stephenson M.J."/>
            <person name="Osbourn A."/>
        </authorList>
    </citation>
    <scope>NUCLEOTIDE SEQUENCE</scope>
    <source>
        <strain evidence="2">S10</strain>
    </source>
</reference>
<evidence type="ECO:0000256" key="1">
    <source>
        <dbReference type="SAM" id="SignalP"/>
    </source>
</evidence>
<feature type="chain" id="PRO_5041995908" evidence="1">
    <location>
        <begin position="18"/>
        <end position="117"/>
    </location>
</feature>
<evidence type="ECO:0000313" key="3">
    <source>
        <dbReference type="Proteomes" id="UP001163823"/>
    </source>
</evidence>
<dbReference type="Proteomes" id="UP001163823">
    <property type="component" value="Chromosome 10"/>
</dbReference>
<dbReference type="AlphaFoldDB" id="A0AAD7PG99"/>
<sequence>MLHRFGTVIAMPGLILACFAKGDNRTAQRHLGEVLIKAPTLAQQAGRTLTLAFPAAAKHGLRLVAADLMGVLPHSPAASASQIKVFEAIKNISTVTRQAVILNSIIFKCPDRFSSPL</sequence>
<gene>
    <name evidence="2" type="ORF">O6P43_026040</name>
</gene>
<dbReference type="KEGG" id="qsa:O6P43_026040"/>
<organism evidence="2 3">
    <name type="scientific">Quillaja saponaria</name>
    <name type="common">Soap bark tree</name>
    <dbReference type="NCBI Taxonomy" id="32244"/>
    <lineage>
        <taxon>Eukaryota</taxon>
        <taxon>Viridiplantae</taxon>
        <taxon>Streptophyta</taxon>
        <taxon>Embryophyta</taxon>
        <taxon>Tracheophyta</taxon>
        <taxon>Spermatophyta</taxon>
        <taxon>Magnoliopsida</taxon>
        <taxon>eudicotyledons</taxon>
        <taxon>Gunneridae</taxon>
        <taxon>Pentapetalae</taxon>
        <taxon>rosids</taxon>
        <taxon>fabids</taxon>
        <taxon>Fabales</taxon>
        <taxon>Quillajaceae</taxon>
        <taxon>Quillaja</taxon>
    </lineage>
</organism>
<dbReference type="PROSITE" id="PS51257">
    <property type="entry name" value="PROKAR_LIPOPROTEIN"/>
    <property type="match status" value="1"/>
</dbReference>
<keyword evidence="1" id="KW-0732">Signal</keyword>
<comment type="caution">
    <text evidence="2">The sequence shown here is derived from an EMBL/GenBank/DDBJ whole genome shotgun (WGS) entry which is preliminary data.</text>
</comment>
<keyword evidence="3" id="KW-1185">Reference proteome</keyword>
<dbReference type="EMBL" id="JARAOO010000010">
    <property type="protein sequence ID" value="KAJ7954461.1"/>
    <property type="molecule type" value="Genomic_DNA"/>
</dbReference>
<evidence type="ECO:0000313" key="2">
    <source>
        <dbReference type="EMBL" id="KAJ7954461.1"/>
    </source>
</evidence>